<reference evidence="3" key="1">
    <citation type="journal article" date="2021" name="J. Hered.">
        <title>Genome Assembly of Salicaceae Populus deltoides (Eastern Cottonwood) I-69 Based on Nanopore Sequencing and Hi-C Technologies.</title>
        <authorList>
            <person name="Bai S."/>
            <person name="Wu H."/>
            <person name="Zhang J."/>
            <person name="Pan Z."/>
            <person name="Zhao W."/>
            <person name="Li Z."/>
            <person name="Tong C."/>
        </authorList>
    </citation>
    <scope>NUCLEOTIDE SEQUENCE</scope>
    <source>
        <tissue evidence="3">Leaf</tissue>
    </source>
</reference>
<dbReference type="SUPFAM" id="SSF54909">
    <property type="entry name" value="Dimeric alpha+beta barrel"/>
    <property type="match status" value="1"/>
</dbReference>
<dbReference type="InterPro" id="IPR011008">
    <property type="entry name" value="Dimeric_a/b-barrel"/>
</dbReference>
<sequence>EREREVKRRGMEGGKGVVKHIVLAKFKEGTTEEEIEKHIKNYADLLNHIEHMKSFEWGTDVSIENLHQGFTHIFEATFETLEGRSAYVAHPAHVKFGTALFPTLEKVIVFDYVPKA</sequence>
<dbReference type="Gene3D" id="3.30.70.100">
    <property type="match status" value="1"/>
</dbReference>
<accession>A0A8T2XUH6</accession>
<comment type="caution">
    <text evidence="3">The sequence shown here is derived from an EMBL/GenBank/DDBJ whole genome shotgun (WGS) entry which is preliminary data.</text>
</comment>
<dbReference type="EMBL" id="JACEGQ020000010">
    <property type="protein sequence ID" value="KAH8496483.1"/>
    <property type="molecule type" value="Genomic_DNA"/>
</dbReference>
<evidence type="ECO:0000313" key="3">
    <source>
        <dbReference type="EMBL" id="KAH8496483.1"/>
    </source>
</evidence>
<feature type="domain" description="Stress-response A/B barrel" evidence="2">
    <location>
        <begin position="18"/>
        <end position="112"/>
    </location>
</feature>
<evidence type="ECO:0000259" key="2">
    <source>
        <dbReference type="PROSITE" id="PS51502"/>
    </source>
</evidence>
<protein>
    <recommendedName>
        <fullName evidence="2">Stress-response A/B barrel domain-containing protein</fullName>
    </recommendedName>
</protein>
<name>A0A8T2XUH6_POPDE</name>
<evidence type="ECO:0000256" key="1">
    <source>
        <dbReference type="ARBA" id="ARBA00011738"/>
    </source>
</evidence>
<evidence type="ECO:0000313" key="4">
    <source>
        <dbReference type="Proteomes" id="UP000807159"/>
    </source>
</evidence>
<comment type="subunit">
    <text evidence="1">Homodimer.</text>
</comment>
<dbReference type="InterPro" id="IPR013097">
    <property type="entry name" value="Dabb"/>
</dbReference>
<dbReference type="FunFam" id="3.30.70.100:FF:000040">
    <property type="entry name" value="Stress-response A/B barrel domain-containing protein HS1"/>
    <property type="match status" value="1"/>
</dbReference>
<dbReference type="AlphaFoldDB" id="A0A8T2XUH6"/>
<dbReference type="InterPro" id="IPR044662">
    <property type="entry name" value="HS1/DABB1-like"/>
</dbReference>
<dbReference type="PANTHER" id="PTHR33178:SF10">
    <property type="entry name" value="STRESS-RESPONSE A_B BARREL DOMAIN-CONTAINING PROTEIN"/>
    <property type="match status" value="1"/>
</dbReference>
<dbReference type="SMART" id="SM00886">
    <property type="entry name" value="Dabb"/>
    <property type="match status" value="1"/>
</dbReference>
<gene>
    <name evidence="3" type="ORF">H0E87_019299</name>
</gene>
<organism evidence="3 4">
    <name type="scientific">Populus deltoides</name>
    <name type="common">Eastern poplar</name>
    <name type="synonym">Eastern cottonwood</name>
    <dbReference type="NCBI Taxonomy" id="3696"/>
    <lineage>
        <taxon>Eukaryota</taxon>
        <taxon>Viridiplantae</taxon>
        <taxon>Streptophyta</taxon>
        <taxon>Embryophyta</taxon>
        <taxon>Tracheophyta</taxon>
        <taxon>Spermatophyta</taxon>
        <taxon>Magnoliopsida</taxon>
        <taxon>eudicotyledons</taxon>
        <taxon>Gunneridae</taxon>
        <taxon>Pentapetalae</taxon>
        <taxon>rosids</taxon>
        <taxon>fabids</taxon>
        <taxon>Malpighiales</taxon>
        <taxon>Salicaceae</taxon>
        <taxon>Saliceae</taxon>
        <taxon>Populus</taxon>
    </lineage>
</organism>
<dbReference type="GO" id="GO:0009865">
    <property type="term" value="P:pollen tube adhesion"/>
    <property type="evidence" value="ECO:0007669"/>
    <property type="project" value="TreeGrafter"/>
</dbReference>
<dbReference type="Proteomes" id="UP000807159">
    <property type="component" value="Chromosome 10"/>
</dbReference>
<dbReference type="PANTHER" id="PTHR33178">
    <property type="match status" value="1"/>
</dbReference>
<keyword evidence="4" id="KW-1185">Reference proteome</keyword>
<proteinExistence type="predicted"/>
<feature type="non-terminal residue" evidence="3">
    <location>
        <position position="1"/>
    </location>
</feature>
<dbReference type="PROSITE" id="PS51502">
    <property type="entry name" value="S_R_A_B_BARREL"/>
    <property type="match status" value="1"/>
</dbReference>
<dbReference type="Pfam" id="PF07876">
    <property type="entry name" value="Dabb"/>
    <property type="match status" value="1"/>
</dbReference>